<feature type="signal peptide" evidence="1">
    <location>
        <begin position="1"/>
        <end position="23"/>
    </location>
</feature>
<reference evidence="3" key="1">
    <citation type="journal article" date="2019" name="Int. J. Syst. Evol. Microbiol.">
        <title>The Global Catalogue of Microorganisms (GCM) 10K type strain sequencing project: providing services to taxonomists for standard genome sequencing and annotation.</title>
        <authorList>
            <consortium name="The Broad Institute Genomics Platform"/>
            <consortium name="The Broad Institute Genome Sequencing Center for Infectious Disease"/>
            <person name="Wu L."/>
            <person name="Ma J."/>
        </authorList>
    </citation>
    <scope>NUCLEOTIDE SEQUENCE [LARGE SCALE GENOMIC DNA]</scope>
    <source>
        <strain evidence="3">CGMCC 1.15180</strain>
    </source>
</reference>
<protein>
    <recommendedName>
        <fullName evidence="4">DUF3575 domain-containing protein</fullName>
    </recommendedName>
</protein>
<sequence>MLFSKKRNLPFLLLLFVLQLAKAQNPQKALGLEIESDPIAFIFKGYSLHLAYTFQDVRASMGVFGIETPGMFLDNKAFSVFTSGYDVKLDYLFGSKKGLFMGSQLTYGKDNIELKESRKSQNLWGYSVGLRSGYRFMFGKKESNYKGIYIVPWIALIHSIKAQEIQLGPETYSQPSWTIFPTVHLGWRF</sequence>
<dbReference type="EMBL" id="JBHUHR010000039">
    <property type="protein sequence ID" value="MFD2036321.1"/>
    <property type="molecule type" value="Genomic_DNA"/>
</dbReference>
<organism evidence="2 3">
    <name type="scientific">Belliella marina</name>
    <dbReference type="NCBI Taxonomy" id="1644146"/>
    <lineage>
        <taxon>Bacteria</taxon>
        <taxon>Pseudomonadati</taxon>
        <taxon>Bacteroidota</taxon>
        <taxon>Cytophagia</taxon>
        <taxon>Cytophagales</taxon>
        <taxon>Cyclobacteriaceae</taxon>
        <taxon>Belliella</taxon>
    </lineage>
</organism>
<proteinExistence type="predicted"/>
<name>A0ABW4VQB1_9BACT</name>
<gene>
    <name evidence="2" type="ORF">ACFSKL_16070</name>
</gene>
<keyword evidence="3" id="KW-1185">Reference proteome</keyword>
<evidence type="ECO:0000313" key="3">
    <source>
        <dbReference type="Proteomes" id="UP001597361"/>
    </source>
</evidence>
<evidence type="ECO:0000313" key="2">
    <source>
        <dbReference type="EMBL" id="MFD2036321.1"/>
    </source>
</evidence>
<dbReference type="Proteomes" id="UP001597361">
    <property type="component" value="Unassembled WGS sequence"/>
</dbReference>
<comment type="caution">
    <text evidence="2">The sequence shown here is derived from an EMBL/GenBank/DDBJ whole genome shotgun (WGS) entry which is preliminary data.</text>
</comment>
<keyword evidence="1" id="KW-0732">Signal</keyword>
<dbReference type="RefSeq" id="WP_376887348.1">
    <property type="nucleotide sequence ID" value="NZ_JBHUHR010000039.1"/>
</dbReference>
<evidence type="ECO:0000256" key="1">
    <source>
        <dbReference type="SAM" id="SignalP"/>
    </source>
</evidence>
<evidence type="ECO:0008006" key="4">
    <source>
        <dbReference type="Google" id="ProtNLM"/>
    </source>
</evidence>
<feature type="chain" id="PRO_5047423239" description="DUF3575 domain-containing protein" evidence="1">
    <location>
        <begin position="24"/>
        <end position="189"/>
    </location>
</feature>
<accession>A0ABW4VQB1</accession>